<organism evidence="2">
    <name type="scientific">Shewanella xiamenensis</name>
    <dbReference type="NCBI Taxonomy" id="332186"/>
    <lineage>
        <taxon>Bacteria</taxon>
        <taxon>Pseudomonadati</taxon>
        <taxon>Pseudomonadota</taxon>
        <taxon>Gammaproteobacteria</taxon>
        <taxon>Alteromonadales</taxon>
        <taxon>Shewanellaceae</taxon>
        <taxon>Shewanella</taxon>
    </lineage>
</organism>
<dbReference type="Proteomes" id="UP001152518">
    <property type="component" value="Unassembled WGS sequence"/>
</dbReference>
<evidence type="ECO:0000259" key="1">
    <source>
        <dbReference type="Pfam" id="PF14130"/>
    </source>
</evidence>
<dbReference type="Pfam" id="PF14130">
    <property type="entry name" value="Cap4_nuclease"/>
    <property type="match status" value="1"/>
</dbReference>
<dbReference type="GO" id="GO:0004518">
    <property type="term" value="F:nuclease activity"/>
    <property type="evidence" value="ECO:0007669"/>
    <property type="project" value="InterPro"/>
</dbReference>
<reference evidence="2" key="1">
    <citation type="journal article" date="2019" name="Int J Environ Res Public Health">
        <title>Characterization of Chromosome-Mediated BlaOXA-894 in Shewanella xiamenensis Isolated from Pig Wastewater.</title>
        <authorList>
            <person name="Zou H."/>
            <person name="Zhou Z."/>
            <person name="Xia H."/>
            <person name="Zhao Q."/>
            <person name="Li X."/>
        </authorList>
    </citation>
    <scope>NUCLEOTIDE SEQUENCE</scope>
    <source>
        <strain evidence="2">2015oxa</strain>
    </source>
</reference>
<accession>A0AAW6R0C9</accession>
<gene>
    <name evidence="2" type="ORF">E2650_17900</name>
</gene>
<comment type="caution">
    <text evidence="2">The sequence shown here is derived from an EMBL/GenBank/DDBJ whole genome shotgun (WGS) entry which is preliminary data.</text>
</comment>
<dbReference type="AlphaFoldDB" id="A0AAW6R0C9"/>
<sequence length="390" mass="45071">MLHKVSPREQNGRDSFSRFKAQAKAAAIASLSILDKDGVDRVYCDLHDDFVVRKIGENGVGYIFYQVKTNSKQNHNWTINELFGLLTQKNKINNQEPEKIKESFIGKMLLHTIVFDIYCNSIVFQTNINTHDDVENLYKDVNEGKFENKFTQILLQQFKEIYKENCSSDISEEDIKKKLSKIKFETDVQYLKLNDDTFESLTRDKIYRFSEIELKYTESKMIIMKLLELIERKSSGTIHELTAESIENKAAVSIDDLLSIMSISKSAYDILVEGGDDKAIKNASIIQRLLESSGASELQIEYCSKSKTSWDLWVRNNRHTIPEFDLHSIFIEVQSALLHLYKNETSINLKDLKKLVTKLYDELNQSDLLFDLNKELLFGALLSEIVRMKS</sequence>
<name>A0AAW6R0C9_9GAMM</name>
<feature type="domain" description="CD-NTase associated protein 4-like DNA endonuclease" evidence="1">
    <location>
        <begin position="12"/>
        <end position="234"/>
    </location>
</feature>
<evidence type="ECO:0000313" key="2">
    <source>
        <dbReference type="EMBL" id="MDG5901734.1"/>
    </source>
</evidence>
<protein>
    <submittedName>
        <fullName evidence="2">DUF4297 domain-containing protein</fullName>
    </submittedName>
</protein>
<proteinExistence type="predicted"/>
<dbReference type="EMBL" id="SUNE01000017">
    <property type="protein sequence ID" value="MDG5901734.1"/>
    <property type="molecule type" value="Genomic_DNA"/>
</dbReference>
<dbReference type="InterPro" id="IPR025382">
    <property type="entry name" value="Cap4-like_endonuclease_dom"/>
</dbReference>
<reference evidence="2" key="2">
    <citation type="submission" date="2019-04" db="EMBL/GenBank/DDBJ databases">
        <authorList>
            <person name="Zou H."/>
        </authorList>
    </citation>
    <scope>NUCLEOTIDE SEQUENCE</scope>
    <source>
        <strain evidence="2">2015oxa</strain>
    </source>
</reference>
<dbReference type="RefSeq" id="WP_037430005.1">
    <property type="nucleotide sequence ID" value="NZ_JAOCID010000006.1"/>
</dbReference>